<sequence>MRSMSQIEEQVDMEKEIRRKIRKTKDAWSFDMKIVALVTIFAPSKNKQRSVNVPKDYPIRIDT</sequence>
<name>L8WNJ7_THACA</name>
<dbReference type="EMBL" id="AFRT01002190">
    <property type="protein sequence ID" value="ELU38347.1"/>
    <property type="molecule type" value="Genomic_DNA"/>
</dbReference>
<organism evidence="1 2">
    <name type="scientific">Thanatephorus cucumeris (strain AG1-IA)</name>
    <name type="common">Rice sheath blight fungus</name>
    <name type="synonym">Rhizoctonia solani</name>
    <dbReference type="NCBI Taxonomy" id="983506"/>
    <lineage>
        <taxon>Eukaryota</taxon>
        <taxon>Fungi</taxon>
        <taxon>Dikarya</taxon>
        <taxon>Basidiomycota</taxon>
        <taxon>Agaricomycotina</taxon>
        <taxon>Agaricomycetes</taxon>
        <taxon>Cantharellales</taxon>
        <taxon>Ceratobasidiaceae</taxon>
        <taxon>Rhizoctonia</taxon>
        <taxon>Rhizoctonia solani AG-1</taxon>
    </lineage>
</organism>
<dbReference type="HOGENOM" id="CLU_2887402_0_0_1"/>
<comment type="caution">
    <text evidence="1">The sequence shown here is derived from an EMBL/GenBank/DDBJ whole genome shotgun (WGS) entry which is preliminary data.</text>
</comment>
<protein>
    <submittedName>
        <fullName evidence="1">Uncharacterized protein</fullName>
    </submittedName>
</protein>
<dbReference type="Proteomes" id="UP000011668">
    <property type="component" value="Unassembled WGS sequence"/>
</dbReference>
<gene>
    <name evidence="1" type="ORF">AG1IA_07615</name>
</gene>
<proteinExistence type="predicted"/>
<dbReference type="AlphaFoldDB" id="L8WNJ7"/>
<keyword evidence="2" id="KW-1185">Reference proteome</keyword>
<accession>L8WNJ7</accession>
<evidence type="ECO:0000313" key="2">
    <source>
        <dbReference type="Proteomes" id="UP000011668"/>
    </source>
</evidence>
<evidence type="ECO:0000313" key="1">
    <source>
        <dbReference type="EMBL" id="ELU38347.1"/>
    </source>
</evidence>
<reference evidence="1 2" key="1">
    <citation type="journal article" date="2013" name="Nat. Commun.">
        <title>The evolution and pathogenic mechanisms of the rice sheath blight pathogen.</title>
        <authorList>
            <person name="Zheng A."/>
            <person name="Lin R."/>
            <person name="Xu L."/>
            <person name="Qin P."/>
            <person name="Tang C."/>
            <person name="Ai P."/>
            <person name="Zhang D."/>
            <person name="Liu Y."/>
            <person name="Sun Z."/>
            <person name="Feng H."/>
            <person name="Wang Y."/>
            <person name="Chen Y."/>
            <person name="Liang X."/>
            <person name="Fu R."/>
            <person name="Li Q."/>
            <person name="Zhang J."/>
            <person name="Yu X."/>
            <person name="Xie Z."/>
            <person name="Ding L."/>
            <person name="Guan P."/>
            <person name="Tang J."/>
            <person name="Liang Y."/>
            <person name="Wang S."/>
            <person name="Deng Q."/>
            <person name="Li S."/>
            <person name="Zhu J."/>
            <person name="Wang L."/>
            <person name="Liu H."/>
            <person name="Li P."/>
        </authorList>
    </citation>
    <scope>NUCLEOTIDE SEQUENCE [LARGE SCALE GENOMIC DNA]</scope>
    <source>
        <strain evidence="2">AG-1 IA</strain>
    </source>
</reference>